<dbReference type="RefSeq" id="YP_010531099.1">
    <property type="nucleotide sequence ID" value="NC_067792.1"/>
</dbReference>
<evidence type="ECO:0000256" key="5">
    <source>
        <dbReference type="ARBA" id="ARBA00021008"/>
    </source>
</evidence>
<evidence type="ECO:0000256" key="12">
    <source>
        <dbReference type="ARBA" id="ARBA00022989"/>
    </source>
</evidence>
<evidence type="ECO:0000256" key="16">
    <source>
        <dbReference type="ARBA" id="ARBA00023136"/>
    </source>
</evidence>
<keyword evidence="16 18" id="KW-0472">Membrane</keyword>
<organism evidence="20">
    <name type="scientific">Omoglymmius wukong</name>
    <dbReference type="NCBI Taxonomy" id="2983420"/>
    <lineage>
        <taxon>Eukaryota</taxon>
        <taxon>Metazoa</taxon>
        <taxon>Ecdysozoa</taxon>
        <taxon>Arthropoda</taxon>
        <taxon>Hexapoda</taxon>
        <taxon>Insecta</taxon>
        <taxon>Pterygota</taxon>
        <taxon>Neoptera</taxon>
        <taxon>Endopterygota</taxon>
        <taxon>Coleoptera</taxon>
        <taxon>Adephaga</taxon>
        <taxon>Caraboidea</taxon>
        <taxon>Carabidae</taxon>
        <taxon>Rhysodinae</taxon>
        <taxon>Omoglymmius</taxon>
    </lineage>
</organism>
<keyword evidence="11 18" id="KW-0249">Electron transport</keyword>
<comment type="function">
    <text evidence="18">Core subunit of the mitochondrial membrane respiratory chain NADH dehydrogenase (Complex I) which catalyzes electron transfer from NADH through the respiratory chain, using ubiquinone as an electron acceptor. Essential for the catalytic activity and assembly of complex I.</text>
</comment>
<comment type="similarity">
    <text evidence="3 18">Belongs to the complex I subunit 2 family.</text>
</comment>
<evidence type="ECO:0000256" key="3">
    <source>
        <dbReference type="ARBA" id="ARBA00007012"/>
    </source>
</evidence>
<dbReference type="GeneID" id="76336367"/>
<dbReference type="CTD" id="4536"/>
<evidence type="ECO:0000256" key="6">
    <source>
        <dbReference type="ARBA" id="ARBA00022448"/>
    </source>
</evidence>
<feature type="transmembrane region" description="Helical" evidence="18">
    <location>
        <begin position="195"/>
        <end position="220"/>
    </location>
</feature>
<dbReference type="GO" id="GO:0008137">
    <property type="term" value="F:NADH dehydrogenase (ubiquinone) activity"/>
    <property type="evidence" value="ECO:0007669"/>
    <property type="project" value="UniProtKB-EC"/>
</dbReference>
<dbReference type="AlphaFoldDB" id="A0A977TLR9"/>
<keyword evidence="8 18" id="KW-0812">Transmembrane</keyword>
<evidence type="ECO:0000256" key="4">
    <source>
        <dbReference type="ARBA" id="ARBA00012944"/>
    </source>
</evidence>
<evidence type="ECO:0000256" key="18">
    <source>
        <dbReference type="RuleBase" id="RU003403"/>
    </source>
</evidence>
<feature type="transmembrane region" description="Helical" evidence="18">
    <location>
        <begin position="270"/>
        <end position="289"/>
    </location>
</feature>
<dbReference type="InterPro" id="IPR050175">
    <property type="entry name" value="Complex_I_Subunit_2"/>
</dbReference>
<dbReference type="EC" id="7.1.1.2" evidence="4 18"/>
<reference evidence="20" key="1">
    <citation type="submission" date="2021-09" db="EMBL/GenBank/DDBJ databases">
        <authorList>
            <person name="Zhao T.Y."/>
            <person name="Lu L."/>
        </authorList>
    </citation>
    <scope>NUCLEOTIDE SEQUENCE</scope>
</reference>
<evidence type="ECO:0000259" key="19">
    <source>
        <dbReference type="Pfam" id="PF00361"/>
    </source>
</evidence>
<dbReference type="InterPro" id="IPR001750">
    <property type="entry name" value="ND/Mrp_TM"/>
</dbReference>
<dbReference type="GO" id="GO:0006120">
    <property type="term" value="P:mitochondrial electron transport, NADH to ubiquinone"/>
    <property type="evidence" value="ECO:0007669"/>
    <property type="project" value="InterPro"/>
</dbReference>
<evidence type="ECO:0000256" key="9">
    <source>
        <dbReference type="ARBA" id="ARBA00022792"/>
    </source>
</evidence>
<evidence type="ECO:0000256" key="13">
    <source>
        <dbReference type="ARBA" id="ARBA00023027"/>
    </source>
</evidence>
<accession>A0A977TLR9</accession>
<dbReference type="PRINTS" id="PR01436">
    <property type="entry name" value="NADHDHGNASE2"/>
</dbReference>
<evidence type="ECO:0000313" key="20">
    <source>
        <dbReference type="EMBL" id="UXW93686.1"/>
    </source>
</evidence>
<keyword evidence="12 18" id="KW-1133">Transmembrane helix</keyword>
<keyword evidence="13 18" id="KW-0520">NAD</keyword>
<keyword evidence="15 18" id="KW-0496">Mitochondrion</keyword>
<dbReference type="Pfam" id="PF00361">
    <property type="entry name" value="Proton_antipo_M"/>
    <property type="match status" value="1"/>
</dbReference>
<gene>
    <name evidence="20" type="primary">ND2</name>
</gene>
<keyword evidence="7 18" id="KW-0679">Respiratory chain</keyword>
<feature type="transmembrane region" description="Helical" evidence="18">
    <location>
        <begin position="123"/>
        <end position="141"/>
    </location>
</feature>
<dbReference type="EMBL" id="OK040658">
    <property type="protein sequence ID" value="UXW93686.1"/>
    <property type="molecule type" value="Genomic_DNA"/>
</dbReference>
<feature type="transmembrane region" description="Helical" evidence="18">
    <location>
        <begin position="232"/>
        <end position="255"/>
    </location>
</feature>
<protein>
    <recommendedName>
        <fullName evidence="5 18">NADH-ubiquinone oxidoreductase chain 2</fullName>
        <ecNumber evidence="4 18">7.1.1.2</ecNumber>
    </recommendedName>
</protein>
<evidence type="ECO:0000256" key="2">
    <source>
        <dbReference type="ARBA" id="ARBA00004448"/>
    </source>
</evidence>
<evidence type="ECO:0000256" key="1">
    <source>
        <dbReference type="ARBA" id="ARBA00003257"/>
    </source>
</evidence>
<keyword evidence="9 18" id="KW-0999">Mitochondrion inner membrane</keyword>
<dbReference type="PANTHER" id="PTHR46552">
    <property type="entry name" value="NADH-UBIQUINONE OXIDOREDUCTASE CHAIN 2"/>
    <property type="match status" value="1"/>
</dbReference>
<feature type="domain" description="NADH:quinone oxidoreductase/Mrp antiporter transmembrane" evidence="19">
    <location>
        <begin position="23"/>
        <end position="282"/>
    </location>
</feature>
<evidence type="ECO:0000256" key="17">
    <source>
        <dbReference type="ARBA" id="ARBA00049551"/>
    </source>
</evidence>
<evidence type="ECO:0000256" key="15">
    <source>
        <dbReference type="ARBA" id="ARBA00023128"/>
    </source>
</evidence>
<feature type="transmembrane region" description="Helical" evidence="18">
    <location>
        <begin position="87"/>
        <end position="111"/>
    </location>
</feature>
<feature type="transmembrane region" description="Helical" evidence="18">
    <location>
        <begin position="59"/>
        <end position="81"/>
    </location>
</feature>
<evidence type="ECO:0000256" key="11">
    <source>
        <dbReference type="ARBA" id="ARBA00022982"/>
    </source>
</evidence>
<feature type="transmembrane region" description="Helical" evidence="18">
    <location>
        <begin position="312"/>
        <end position="334"/>
    </location>
</feature>
<name>A0A977TLR9_9CARA</name>
<evidence type="ECO:0000256" key="10">
    <source>
        <dbReference type="ARBA" id="ARBA00022967"/>
    </source>
</evidence>
<feature type="transmembrane region" description="Helical" evidence="18">
    <location>
        <begin position="147"/>
        <end position="165"/>
    </location>
</feature>
<keyword evidence="14 18" id="KW-0830">Ubiquinone</keyword>
<evidence type="ECO:0000256" key="8">
    <source>
        <dbReference type="ARBA" id="ARBA00022692"/>
    </source>
</evidence>
<dbReference type="PANTHER" id="PTHR46552:SF1">
    <property type="entry name" value="NADH-UBIQUINONE OXIDOREDUCTASE CHAIN 2"/>
    <property type="match status" value="1"/>
</dbReference>
<comment type="subcellular location">
    <subcellularLocation>
        <location evidence="2 18">Mitochondrion inner membrane</location>
        <topology evidence="2 18">Multi-pass membrane protein</topology>
    </subcellularLocation>
</comment>
<keyword evidence="10 18" id="KW-1278">Translocase</keyword>
<comment type="catalytic activity">
    <reaction evidence="17 18">
        <text>a ubiquinone + NADH + 5 H(+)(in) = a ubiquinol + NAD(+) + 4 H(+)(out)</text>
        <dbReference type="Rhea" id="RHEA:29091"/>
        <dbReference type="Rhea" id="RHEA-COMP:9565"/>
        <dbReference type="Rhea" id="RHEA-COMP:9566"/>
        <dbReference type="ChEBI" id="CHEBI:15378"/>
        <dbReference type="ChEBI" id="CHEBI:16389"/>
        <dbReference type="ChEBI" id="CHEBI:17976"/>
        <dbReference type="ChEBI" id="CHEBI:57540"/>
        <dbReference type="ChEBI" id="CHEBI:57945"/>
        <dbReference type="EC" id="7.1.1.2"/>
    </reaction>
</comment>
<sequence>MIQLYKMIFIFILLISTLISISSYNWLTAWMGLEINLLSFITLISNKNNLYTSESSMKYFLVQSIASSIFLFSILLNMMLINSMEMFSMFSLMMNSALMLKMGMAPFHFWFPDIINYMNWINSMLLMTWQKIAPIMLLSYLMKNSKFIIFTILMSTFIGSIMGLNQIKLQKILAYSSINHLGWMISSFLNNNLLWITYFLVYSIITISITMLFNYLNIFYIKQMFITMNKLFMIKFIISMNFLSLGGLPPFLGFFPKWLIIQELSNYNKFIPLILFMILMSLITLFYYLKMIYSNLMIMNIMINNNFIMNKINIFIISIFSISMNSLFLILMFMNMF</sequence>
<keyword evidence="6" id="KW-0813">Transport</keyword>
<comment type="function">
    <text evidence="1">Core subunit of the mitochondrial membrane respiratory chain NADH dehydrogenase (Complex I) that is believed to belong to the minimal assembly required for catalysis. Complex I functions in the transfer of electrons from NADH to the respiratory chain. The immediate electron acceptor for the enzyme is believed to be ubiquinone.</text>
</comment>
<evidence type="ECO:0000256" key="7">
    <source>
        <dbReference type="ARBA" id="ARBA00022660"/>
    </source>
</evidence>
<dbReference type="GO" id="GO:0005743">
    <property type="term" value="C:mitochondrial inner membrane"/>
    <property type="evidence" value="ECO:0007669"/>
    <property type="project" value="UniProtKB-SubCell"/>
</dbReference>
<geneLocation type="mitochondrion" evidence="20"/>
<proteinExistence type="inferred from homology"/>
<feature type="transmembrane region" description="Helical" evidence="18">
    <location>
        <begin position="7"/>
        <end position="24"/>
    </location>
</feature>
<dbReference type="InterPro" id="IPR003917">
    <property type="entry name" value="NADH_UbQ_OxRdtase_chain2"/>
</dbReference>
<evidence type="ECO:0000256" key="14">
    <source>
        <dbReference type="ARBA" id="ARBA00023075"/>
    </source>
</evidence>